<keyword evidence="2" id="KW-0238">DNA-binding</keyword>
<dbReference type="Pfam" id="PF00392">
    <property type="entry name" value="GntR"/>
    <property type="match status" value="1"/>
</dbReference>
<dbReference type="Gene3D" id="1.20.120.530">
    <property type="entry name" value="GntR ligand-binding domain-like"/>
    <property type="match status" value="1"/>
</dbReference>
<dbReference type="RefSeq" id="WP_344271933.1">
    <property type="nucleotide sequence ID" value="NZ_BAAAKV010000010.1"/>
</dbReference>
<accession>A0ABN1UN71</accession>
<comment type="caution">
    <text evidence="5">The sequence shown here is derived from an EMBL/GenBank/DDBJ whole genome shotgun (WGS) entry which is preliminary data.</text>
</comment>
<evidence type="ECO:0000313" key="5">
    <source>
        <dbReference type="EMBL" id="GAA1159772.1"/>
    </source>
</evidence>
<dbReference type="Proteomes" id="UP001501371">
    <property type="component" value="Unassembled WGS sequence"/>
</dbReference>
<dbReference type="SMART" id="SM00345">
    <property type="entry name" value="HTH_GNTR"/>
    <property type="match status" value="1"/>
</dbReference>
<evidence type="ECO:0000259" key="4">
    <source>
        <dbReference type="PROSITE" id="PS50949"/>
    </source>
</evidence>
<proteinExistence type="predicted"/>
<dbReference type="PROSITE" id="PS50949">
    <property type="entry name" value="HTH_GNTR"/>
    <property type="match status" value="1"/>
</dbReference>
<evidence type="ECO:0000256" key="1">
    <source>
        <dbReference type="ARBA" id="ARBA00023015"/>
    </source>
</evidence>
<dbReference type="SUPFAM" id="SSF46785">
    <property type="entry name" value="Winged helix' DNA-binding domain"/>
    <property type="match status" value="1"/>
</dbReference>
<dbReference type="Pfam" id="PF07729">
    <property type="entry name" value="FCD"/>
    <property type="match status" value="1"/>
</dbReference>
<keyword evidence="1" id="KW-0805">Transcription regulation</keyword>
<reference evidence="5 6" key="1">
    <citation type="journal article" date="2019" name="Int. J. Syst. Evol. Microbiol.">
        <title>The Global Catalogue of Microorganisms (GCM) 10K type strain sequencing project: providing services to taxonomists for standard genome sequencing and annotation.</title>
        <authorList>
            <consortium name="The Broad Institute Genomics Platform"/>
            <consortium name="The Broad Institute Genome Sequencing Center for Infectious Disease"/>
            <person name="Wu L."/>
            <person name="Ma J."/>
        </authorList>
    </citation>
    <scope>NUCLEOTIDE SEQUENCE [LARGE SCALE GENOMIC DNA]</scope>
    <source>
        <strain evidence="5 6">JCM 12696</strain>
    </source>
</reference>
<sequence length="238" mass="26692">MGMDPAQLVQELVQLASIDAGTDRLRLPTERELVERLDISRGALREQLSILEALGFLDRTQGRGSYLQVPDATFVQLYFDLSEQLGHLRQDQFRTAREMLELSLAESAARKADADDVDRLRTLVDQMVQASADGDDARALEADLEFHRRLCLIVDNPVFNLLHEALGHVLRTDMILRRKLAVARTPLAAGETRIIDTVHYDLVDALHARDASAAREAMRHHFTVFASLTGEPRPPSHP</sequence>
<keyword evidence="3" id="KW-0804">Transcription</keyword>
<dbReference type="SUPFAM" id="SSF48008">
    <property type="entry name" value="GntR ligand-binding domain-like"/>
    <property type="match status" value="1"/>
</dbReference>
<dbReference type="InterPro" id="IPR008920">
    <property type="entry name" value="TF_FadR/GntR_C"/>
</dbReference>
<dbReference type="InterPro" id="IPR036390">
    <property type="entry name" value="WH_DNA-bd_sf"/>
</dbReference>
<dbReference type="InterPro" id="IPR000524">
    <property type="entry name" value="Tscrpt_reg_HTH_GntR"/>
</dbReference>
<dbReference type="Gene3D" id="1.10.10.10">
    <property type="entry name" value="Winged helix-like DNA-binding domain superfamily/Winged helix DNA-binding domain"/>
    <property type="match status" value="1"/>
</dbReference>
<organism evidence="5 6">
    <name type="scientific">Streptomyces hebeiensis</name>
    <dbReference type="NCBI Taxonomy" id="229486"/>
    <lineage>
        <taxon>Bacteria</taxon>
        <taxon>Bacillati</taxon>
        <taxon>Actinomycetota</taxon>
        <taxon>Actinomycetes</taxon>
        <taxon>Kitasatosporales</taxon>
        <taxon>Streptomycetaceae</taxon>
        <taxon>Streptomyces</taxon>
    </lineage>
</organism>
<dbReference type="PANTHER" id="PTHR43537">
    <property type="entry name" value="TRANSCRIPTIONAL REGULATOR, GNTR FAMILY"/>
    <property type="match status" value="1"/>
</dbReference>
<keyword evidence="6" id="KW-1185">Reference proteome</keyword>
<dbReference type="PANTHER" id="PTHR43537:SF5">
    <property type="entry name" value="UXU OPERON TRANSCRIPTIONAL REGULATOR"/>
    <property type="match status" value="1"/>
</dbReference>
<feature type="domain" description="HTH gntR-type" evidence="4">
    <location>
        <begin position="2"/>
        <end position="70"/>
    </location>
</feature>
<gene>
    <name evidence="5" type="ORF">GCM10009654_14900</name>
</gene>
<dbReference type="InterPro" id="IPR036388">
    <property type="entry name" value="WH-like_DNA-bd_sf"/>
</dbReference>
<dbReference type="InterPro" id="IPR011711">
    <property type="entry name" value="GntR_C"/>
</dbReference>
<evidence type="ECO:0000256" key="3">
    <source>
        <dbReference type="ARBA" id="ARBA00023163"/>
    </source>
</evidence>
<dbReference type="PRINTS" id="PR00035">
    <property type="entry name" value="HTHGNTR"/>
</dbReference>
<evidence type="ECO:0000256" key="2">
    <source>
        <dbReference type="ARBA" id="ARBA00023125"/>
    </source>
</evidence>
<name>A0ABN1UN71_9ACTN</name>
<evidence type="ECO:0000313" key="6">
    <source>
        <dbReference type="Proteomes" id="UP001501371"/>
    </source>
</evidence>
<dbReference type="SMART" id="SM00895">
    <property type="entry name" value="FCD"/>
    <property type="match status" value="1"/>
</dbReference>
<protein>
    <submittedName>
        <fullName evidence="5">FadR/GntR family transcriptional regulator</fullName>
    </submittedName>
</protein>
<dbReference type="EMBL" id="BAAAKV010000010">
    <property type="protein sequence ID" value="GAA1159772.1"/>
    <property type="molecule type" value="Genomic_DNA"/>
</dbReference>